<dbReference type="Proteomes" id="UP001145021">
    <property type="component" value="Unassembled WGS sequence"/>
</dbReference>
<evidence type="ECO:0000259" key="8">
    <source>
        <dbReference type="PROSITE" id="PS50102"/>
    </source>
</evidence>
<comment type="caution">
    <text evidence="9">The sequence shown here is derived from an EMBL/GenBank/DDBJ whole genome shotgun (WGS) entry which is preliminary data.</text>
</comment>
<organism evidence="9 10">
    <name type="scientific">Coemansia asiatica</name>
    <dbReference type="NCBI Taxonomy" id="1052880"/>
    <lineage>
        <taxon>Eukaryota</taxon>
        <taxon>Fungi</taxon>
        <taxon>Fungi incertae sedis</taxon>
        <taxon>Zoopagomycota</taxon>
        <taxon>Kickxellomycotina</taxon>
        <taxon>Kickxellomycetes</taxon>
        <taxon>Kickxellales</taxon>
        <taxon>Kickxellaceae</taxon>
        <taxon>Coemansia</taxon>
    </lineage>
</organism>
<keyword evidence="3 6" id="KW-0694">RNA-binding</keyword>
<name>A0A9W7XM65_9FUNG</name>
<dbReference type="EMBL" id="JANBOH010000098">
    <property type="protein sequence ID" value="KAJ1645583.1"/>
    <property type="molecule type" value="Genomic_DNA"/>
</dbReference>
<dbReference type="GO" id="GO:0005634">
    <property type="term" value="C:nucleus"/>
    <property type="evidence" value="ECO:0007669"/>
    <property type="project" value="UniProtKB-SubCell"/>
</dbReference>
<protein>
    <submittedName>
        <fullName evidence="9">Splicing factor 3B subunit 6</fullName>
    </submittedName>
</protein>
<evidence type="ECO:0000256" key="5">
    <source>
        <dbReference type="ARBA" id="ARBA00023242"/>
    </source>
</evidence>
<dbReference type="InterPro" id="IPR035979">
    <property type="entry name" value="RBD_domain_sf"/>
</dbReference>
<keyword evidence="2" id="KW-0507">mRNA processing</keyword>
<dbReference type="Pfam" id="PF00076">
    <property type="entry name" value="RRM_1"/>
    <property type="match status" value="1"/>
</dbReference>
<evidence type="ECO:0000256" key="7">
    <source>
        <dbReference type="SAM" id="MobiDB-lite"/>
    </source>
</evidence>
<keyword evidence="5" id="KW-0539">Nucleus</keyword>
<evidence type="ECO:0000313" key="10">
    <source>
        <dbReference type="Proteomes" id="UP001145021"/>
    </source>
</evidence>
<accession>A0A9W7XM65</accession>
<dbReference type="GO" id="GO:0003729">
    <property type="term" value="F:mRNA binding"/>
    <property type="evidence" value="ECO:0007669"/>
    <property type="project" value="TreeGrafter"/>
</dbReference>
<evidence type="ECO:0000256" key="3">
    <source>
        <dbReference type="ARBA" id="ARBA00022884"/>
    </source>
</evidence>
<dbReference type="Gene3D" id="3.30.70.330">
    <property type="match status" value="1"/>
</dbReference>
<dbReference type="InterPro" id="IPR012677">
    <property type="entry name" value="Nucleotide-bd_a/b_plait_sf"/>
</dbReference>
<dbReference type="PANTHER" id="PTHR23003">
    <property type="entry name" value="RNA RECOGNITION MOTIF RRM DOMAIN CONTAINING PROTEIN"/>
    <property type="match status" value="1"/>
</dbReference>
<feature type="domain" description="RRM" evidence="8">
    <location>
        <begin position="47"/>
        <end position="122"/>
    </location>
</feature>
<evidence type="ECO:0000256" key="4">
    <source>
        <dbReference type="ARBA" id="ARBA00023187"/>
    </source>
</evidence>
<dbReference type="GO" id="GO:0005737">
    <property type="term" value="C:cytoplasm"/>
    <property type="evidence" value="ECO:0007669"/>
    <property type="project" value="TreeGrafter"/>
</dbReference>
<gene>
    <name evidence="9" type="primary">SF3B6</name>
    <name evidence="9" type="ORF">LPJ64_002827</name>
</gene>
<evidence type="ECO:0000256" key="2">
    <source>
        <dbReference type="ARBA" id="ARBA00022664"/>
    </source>
</evidence>
<evidence type="ECO:0000256" key="6">
    <source>
        <dbReference type="PROSITE-ProRule" id="PRU00176"/>
    </source>
</evidence>
<evidence type="ECO:0000256" key="1">
    <source>
        <dbReference type="ARBA" id="ARBA00004123"/>
    </source>
</evidence>
<feature type="region of interest" description="Disordered" evidence="7">
    <location>
        <begin position="142"/>
        <end position="162"/>
    </location>
</feature>
<sequence>MNPFVSSHDYPTFDPRGGITPQEAREYAMSLSYGKSRSVQLPPMVNRILYVKNLPYKITSEEMYDLFGKYGAIRQIRIGTEQKTRGSAYVVYEDIYDAKEACDHLQGFNVQGRYLVVLYHQVKNIAKRIDLPKEEERIEQLRRQYKNMTKSSGENDDEDDLN</sequence>
<proteinExistence type="predicted"/>
<dbReference type="InterPro" id="IPR000504">
    <property type="entry name" value="RRM_dom"/>
</dbReference>
<dbReference type="GO" id="GO:0006397">
    <property type="term" value="P:mRNA processing"/>
    <property type="evidence" value="ECO:0007669"/>
    <property type="project" value="UniProtKB-KW"/>
</dbReference>
<dbReference type="GO" id="GO:0008380">
    <property type="term" value="P:RNA splicing"/>
    <property type="evidence" value="ECO:0007669"/>
    <property type="project" value="UniProtKB-KW"/>
</dbReference>
<reference evidence="9" key="1">
    <citation type="submission" date="2022-07" db="EMBL/GenBank/DDBJ databases">
        <title>Phylogenomic reconstructions and comparative analyses of Kickxellomycotina fungi.</title>
        <authorList>
            <person name="Reynolds N.K."/>
            <person name="Stajich J.E."/>
            <person name="Barry K."/>
            <person name="Grigoriev I.V."/>
            <person name="Crous P."/>
            <person name="Smith M.E."/>
        </authorList>
    </citation>
    <scope>NUCLEOTIDE SEQUENCE</scope>
    <source>
        <strain evidence="9">NBRC 105413</strain>
    </source>
</reference>
<evidence type="ECO:0000313" key="9">
    <source>
        <dbReference type="EMBL" id="KAJ1645583.1"/>
    </source>
</evidence>
<dbReference type="AlphaFoldDB" id="A0A9W7XM65"/>
<dbReference type="SMART" id="SM00360">
    <property type="entry name" value="RRM"/>
    <property type="match status" value="1"/>
</dbReference>
<keyword evidence="10" id="KW-1185">Reference proteome</keyword>
<dbReference type="InterPro" id="IPR034150">
    <property type="entry name" value="SF3B6_RRM"/>
</dbReference>
<keyword evidence="4" id="KW-0508">mRNA splicing</keyword>
<dbReference type="FunFam" id="3.30.70.330:FF:000286">
    <property type="entry name" value="Putative pre-mRNA branch site protein p14"/>
    <property type="match status" value="1"/>
</dbReference>
<dbReference type="CDD" id="cd12241">
    <property type="entry name" value="RRM_SF3B14"/>
    <property type="match status" value="1"/>
</dbReference>
<dbReference type="PROSITE" id="PS50102">
    <property type="entry name" value="RRM"/>
    <property type="match status" value="1"/>
</dbReference>
<dbReference type="PANTHER" id="PTHR23003:SF17">
    <property type="entry name" value="RNA-BINDING PROTEIN PIN4"/>
    <property type="match status" value="1"/>
</dbReference>
<dbReference type="SUPFAM" id="SSF54928">
    <property type="entry name" value="RNA-binding domain, RBD"/>
    <property type="match status" value="1"/>
</dbReference>
<comment type="subcellular location">
    <subcellularLocation>
        <location evidence="1">Nucleus</location>
    </subcellularLocation>
</comment>
<dbReference type="InterPro" id="IPR050374">
    <property type="entry name" value="RRT5_SRSF_SR"/>
</dbReference>